<dbReference type="InterPro" id="IPR036134">
    <property type="entry name" value="Crypto/Photolyase_FAD-like_sf"/>
</dbReference>
<dbReference type="InterPro" id="IPR014729">
    <property type="entry name" value="Rossmann-like_a/b/a_fold"/>
</dbReference>
<sequence>MERSTKRARVASANGSVAVRLVLGDQLTRQGPALRDARPEDVVLLAEVRGEAGYVPHHRKKIAFFFAAMRHFAERLRGDGLHVEYVRLDDAGNTGTIAEEVKRAVEKFGATKLIATEAGEWRLRNEMEGWKKGSIGIEDIEIREDDRFLASYQEFQNWAKDKKQLRMEFFYREMRQKYNILMTKHGDPVGGKWNFDADNRKALPAGVVPPKRLSFAPDKITKEVIELVQQQFPKNFGELEGFQYAVTEEDAEMALQHFIQDCLPRFGDYQDAMKQGQPLLYHSLISMYINAGLLDPLKVCRAAEEAYTDKKAPLNAVEGFIRQILGWREYVRGIYWKYMPEYKQLNYLEAERPLPAFYWDETKTDCNCLKQTVKETRMNAYAHHIQRLMVTGNFALIAGVHPDAINEWYLAVYADAIEWVELPNVHGMAIFADGGIMASKPYAASGAYINRMSDYCSGCKYDVKAKNGPKACPLNYLYWDFYDRNRDKLKKNPRIGMALRTFEKFDEKKKEQIRQDSKKFLDSLEAW</sequence>
<evidence type="ECO:0000313" key="3">
    <source>
        <dbReference type="EMBL" id="CAE0609204.1"/>
    </source>
</evidence>
<dbReference type="EMBL" id="HBIS01003358">
    <property type="protein sequence ID" value="CAE0609204.1"/>
    <property type="molecule type" value="Transcribed_RNA"/>
</dbReference>
<name>A0A6U9R7Y7_9CHLO</name>
<proteinExistence type="predicted"/>
<dbReference type="InterPro" id="IPR052551">
    <property type="entry name" value="UV-DNA_repair_photolyase"/>
</dbReference>
<organism evidence="3">
    <name type="scientific">Picocystis salinarum</name>
    <dbReference type="NCBI Taxonomy" id="88271"/>
    <lineage>
        <taxon>Eukaryota</taxon>
        <taxon>Viridiplantae</taxon>
        <taxon>Chlorophyta</taxon>
        <taxon>Picocystophyceae</taxon>
        <taxon>Picocystales</taxon>
        <taxon>Picocystaceae</taxon>
        <taxon>Picocystis</taxon>
    </lineage>
</organism>
<dbReference type="Gene3D" id="1.10.10.1710">
    <property type="entry name" value="Deoxyribodipyrimidine photolyase-related"/>
    <property type="match status" value="1"/>
</dbReference>
<dbReference type="EMBL" id="HBIS01003357">
    <property type="protein sequence ID" value="CAE0609203.1"/>
    <property type="molecule type" value="Transcribed_RNA"/>
</dbReference>
<dbReference type="AlphaFoldDB" id="A0A6U9R7Y7"/>
<dbReference type="Gene3D" id="1.25.40.80">
    <property type="match status" value="1"/>
</dbReference>
<dbReference type="Pfam" id="PF04244">
    <property type="entry name" value="DPRP"/>
    <property type="match status" value="1"/>
</dbReference>
<protein>
    <recommendedName>
        <fullName evidence="4">Cryptochrome/photolyase family protein</fullName>
    </recommendedName>
</protein>
<evidence type="ECO:0000313" key="2">
    <source>
        <dbReference type="EMBL" id="CAE0609203.1"/>
    </source>
</evidence>
<accession>A0A6U9R7Y7</accession>
<dbReference type="InterPro" id="IPR007357">
    <property type="entry name" value="PhrB-like"/>
</dbReference>
<evidence type="ECO:0008006" key="4">
    <source>
        <dbReference type="Google" id="ProtNLM"/>
    </source>
</evidence>
<dbReference type="PANTHER" id="PTHR38657:SF1">
    <property type="entry name" value="SLR1343 PROTEIN"/>
    <property type="match status" value="1"/>
</dbReference>
<dbReference type="SUPFAM" id="SSF48173">
    <property type="entry name" value="Cryptochrome/photolyase FAD-binding domain"/>
    <property type="match status" value="1"/>
</dbReference>
<dbReference type="Gene3D" id="3.40.50.620">
    <property type="entry name" value="HUPs"/>
    <property type="match status" value="1"/>
</dbReference>
<gene>
    <name evidence="1" type="ORF">PSAL00342_LOCUS3021</name>
    <name evidence="2" type="ORF">PSAL00342_LOCUS3022</name>
    <name evidence="3" type="ORF">PSAL00342_LOCUS3023</name>
</gene>
<reference evidence="3" key="1">
    <citation type="submission" date="2021-01" db="EMBL/GenBank/DDBJ databases">
        <authorList>
            <person name="Corre E."/>
            <person name="Pelletier E."/>
            <person name="Niang G."/>
            <person name="Scheremetjew M."/>
            <person name="Finn R."/>
            <person name="Kale V."/>
            <person name="Holt S."/>
            <person name="Cochrane G."/>
            <person name="Meng A."/>
            <person name="Brown T."/>
            <person name="Cohen L."/>
        </authorList>
    </citation>
    <scope>NUCLEOTIDE SEQUENCE</scope>
    <source>
        <strain evidence="3">CCMP1897</strain>
    </source>
</reference>
<dbReference type="EMBL" id="HBIS01003356">
    <property type="protein sequence ID" value="CAE0609202.1"/>
    <property type="molecule type" value="Transcribed_RNA"/>
</dbReference>
<dbReference type="Gene3D" id="1.10.579.10">
    <property type="entry name" value="DNA Cyclobutane Dipyrimidine Photolyase, subunit A, domain 3"/>
    <property type="match status" value="1"/>
</dbReference>
<evidence type="ECO:0000313" key="1">
    <source>
        <dbReference type="EMBL" id="CAE0609202.1"/>
    </source>
</evidence>
<dbReference type="PANTHER" id="PTHR38657">
    <property type="entry name" value="SLR1343 PROTEIN"/>
    <property type="match status" value="1"/>
</dbReference>